<dbReference type="CDD" id="cd00257">
    <property type="entry name" value="beta-trefoil_FSCN-like"/>
    <property type="match status" value="1"/>
</dbReference>
<evidence type="ECO:0000313" key="2">
    <source>
        <dbReference type="Proteomes" id="UP000054350"/>
    </source>
</evidence>
<protein>
    <submittedName>
        <fullName evidence="1">Uncharacterized protein</fullName>
    </submittedName>
</protein>
<reference evidence="2" key="2">
    <citation type="submission" date="2009-11" db="EMBL/GenBank/DDBJ databases">
        <title>The Genome Sequence of Allomyces macrogynus strain ATCC 38327.</title>
        <authorList>
            <consortium name="The Broad Institute Genome Sequencing Platform"/>
            <person name="Russ C."/>
            <person name="Cuomo C."/>
            <person name="Shea T."/>
            <person name="Young S.K."/>
            <person name="Zeng Q."/>
            <person name="Koehrsen M."/>
            <person name="Haas B."/>
            <person name="Borodovsky M."/>
            <person name="Guigo R."/>
            <person name="Alvarado L."/>
            <person name="Berlin A."/>
            <person name="Borenstein D."/>
            <person name="Chen Z."/>
            <person name="Engels R."/>
            <person name="Freedman E."/>
            <person name="Gellesch M."/>
            <person name="Goldberg J."/>
            <person name="Griggs A."/>
            <person name="Gujja S."/>
            <person name="Heiman D."/>
            <person name="Hepburn T."/>
            <person name="Howarth C."/>
            <person name="Jen D."/>
            <person name="Larson L."/>
            <person name="Lewis B."/>
            <person name="Mehta T."/>
            <person name="Park D."/>
            <person name="Pearson M."/>
            <person name="Roberts A."/>
            <person name="Saif S."/>
            <person name="Shenoy N."/>
            <person name="Sisk P."/>
            <person name="Stolte C."/>
            <person name="Sykes S."/>
            <person name="Walk T."/>
            <person name="White J."/>
            <person name="Yandava C."/>
            <person name="Burger G."/>
            <person name="Gray M.W."/>
            <person name="Holland P.W.H."/>
            <person name="King N."/>
            <person name="Lang F.B.F."/>
            <person name="Roger A.J."/>
            <person name="Ruiz-Trillo I."/>
            <person name="Lander E."/>
            <person name="Nusbaum C."/>
        </authorList>
    </citation>
    <scope>NUCLEOTIDE SEQUENCE [LARGE SCALE GENOMIC DNA]</scope>
    <source>
        <strain evidence="2">ATCC 38327</strain>
    </source>
</reference>
<dbReference type="Gene3D" id="2.80.10.50">
    <property type="match status" value="1"/>
</dbReference>
<evidence type="ECO:0000313" key="1">
    <source>
        <dbReference type="EMBL" id="KNE56500.1"/>
    </source>
</evidence>
<dbReference type="InterPro" id="IPR008999">
    <property type="entry name" value="Actin-crosslinking"/>
</dbReference>
<proteinExistence type="predicted"/>
<gene>
    <name evidence="1" type="ORF">AMAG_02302</name>
</gene>
<keyword evidence="2" id="KW-1185">Reference proteome</keyword>
<dbReference type="VEuPathDB" id="FungiDB:AMAG_02302"/>
<sequence>MGVYMLKRSAEDATRLDLEPAAPVIWFPTGPHSVALFTALGTFITATGDAPNGTIDASSKHLTRETHWIFRPQKYGQWPIESASRRTYIHASNAFHGVRQNAMVNKWERFHVVVMGDNDTIGLWTTHGTFIRADEADQLSARIWTAHPLEPPRFRVVMASDGTPLPPVQFPFPRHRVALRHVASSTVLGVVPDTEQAVVPYDVAVS</sequence>
<name>A0A0L0S278_ALLM3</name>
<dbReference type="AlphaFoldDB" id="A0A0L0S278"/>
<organism evidence="1 2">
    <name type="scientific">Allomyces macrogynus (strain ATCC 38327)</name>
    <name type="common">Allomyces javanicus var. macrogynus</name>
    <dbReference type="NCBI Taxonomy" id="578462"/>
    <lineage>
        <taxon>Eukaryota</taxon>
        <taxon>Fungi</taxon>
        <taxon>Fungi incertae sedis</taxon>
        <taxon>Blastocladiomycota</taxon>
        <taxon>Blastocladiomycetes</taxon>
        <taxon>Blastocladiales</taxon>
        <taxon>Blastocladiaceae</taxon>
        <taxon>Allomyces</taxon>
    </lineage>
</organism>
<dbReference type="EMBL" id="GG745330">
    <property type="protein sequence ID" value="KNE56500.1"/>
    <property type="molecule type" value="Genomic_DNA"/>
</dbReference>
<accession>A0A0L0S278</accession>
<dbReference type="SUPFAM" id="SSF50405">
    <property type="entry name" value="Actin-crosslinking proteins"/>
    <property type="match status" value="1"/>
</dbReference>
<reference evidence="1 2" key="1">
    <citation type="submission" date="2009-11" db="EMBL/GenBank/DDBJ databases">
        <title>Annotation of Allomyces macrogynus ATCC 38327.</title>
        <authorList>
            <consortium name="The Broad Institute Genome Sequencing Platform"/>
            <person name="Russ C."/>
            <person name="Cuomo C."/>
            <person name="Burger G."/>
            <person name="Gray M.W."/>
            <person name="Holland P.W.H."/>
            <person name="King N."/>
            <person name="Lang F.B.F."/>
            <person name="Roger A.J."/>
            <person name="Ruiz-Trillo I."/>
            <person name="Young S.K."/>
            <person name="Zeng Q."/>
            <person name="Gargeya S."/>
            <person name="Fitzgerald M."/>
            <person name="Haas B."/>
            <person name="Abouelleil A."/>
            <person name="Alvarado L."/>
            <person name="Arachchi H.M."/>
            <person name="Berlin A."/>
            <person name="Chapman S.B."/>
            <person name="Gearin G."/>
            <person name="Goldberg J."/>
            <person name="Griggs A."/>
            <person name="Gujja S."/>
            <person name="Hansen M."/>
            <person name="Heiman D."/>
            <person name="Howarth C."/>
            <person name="Larimer J."/>
            <person name="Lui A."/>
            <person name="MacDonald P.J.P."/>
            <person name="McCowen C."/>
            <person name="Montmayeur A."/>
            <person name="Murphy C."/>
            <person name="Neiman D."/>
            <person name="Pearson M."/>
            <person name="Priest M."/>
            <person name="Roberts A."/>
            <person name="Saif S."/>
            <person name="Shea T."/>
            <person name="Sisk P."/>
            <person name="Stolte C."/>
            <person name="Sykes S."/>
            <person name="Wortman J."/>
            <person name="Nusbaum C."/>
            <person name="Birren B."/>
        </authorList>
    </citation>
    <scope>NUCLEOTIDE SEQUENCE [LARGE SCALE GENOMIC DNA]</scope>
    <source>
        <strain evidence="1 2">ATCC 38327</strain>
    </source>
</reference>
<dbReference type="Proteomes" id="UP000054350">
    <property type="component" value="Unassembled WGS sequence"/>
</dbReference>